<keyword evidence="2" id="KW-0342">GTP-binding</keyword>
<dbReference type="GO" id="GO:0006897">
    <property type="term" value="P:endocytosis"/>
    <property type="evidence" value="ECO:0007669"/>
    <property type="project" value="TreeGrafter"/>
</dbReference>
<feature type="compositionally biased region" description="Pro residues" evidence="3">
    <location>
        <begin position="779"/>
        <end position="789"/>
    </location>
</feature>
<dbReference type="InterPro" id="IPR030381">
    <property type="entry name" value="G_DYNAMIN_dom"/>
</dbReference>
<dbReference type="GO" id="GO:0048312">
    <property type="term" value="P:intracellular distribution of mitochondria"/>
    <property type="evidence" value="ECO:0007669"/>
    <property type="project" value="TreeGrafter"/>
</dbReference>
<dbReference type="PANTHER" id="PTHR11566:SF21">
    <property type="entry name" value="DYNAMIN RELATED PROTEIN 1, ISOFORM A"/>
    <property type="match status" value="1"/>
</dbReference>
<dbReference type="AlphaFoldDB" id="A0A9W9QXI4"/>
<evidence type="ECO:0000259" key="4">
    <source>
        <dbReference type="PROSITE" id="PS51388"/>
    </source>
</evidence>
<dbReference type="SUPFAM" id="SSF52540">
    <property type="entry name" value="P-loop containing nucleoside triphosphate hydrolases"/>
    <property type="match status" value="1"/>
</dbReference>
<dbReference type="GO" id="GO:0008017">
    <property type="term" value="F:microtubule binding"/>
    <property type="evidence" value="ECO:0007669"/>
    <property type="project" value="TreeGrafter"/>
</dbReference>
<dbReference type="InterPro" id="IPR020850">
    <property type="entry name" value="GED_dom"/>
</dbReference>
<evidence type="ECO:0000259" key="5">
    <source>
        <dbReference type="PROSITE" id="PS51718"/>
    </source>
</evidence>
<dbReference type="CDD" id="cd08771">
    <property type="entry name" value="DLP_1"/>
    <property type="match status" value="1"/>
</dbReference>
<evidence type="ECO:0000256" key="1">
    <source>
        <dbReference type="ARBA" id="ARBA00022741"/>
    </source>
</evidence>
<evidence type="ECO:0000313" key="7">
    <source>
        <dbReference type="Proteomes" id="UP001147695"/>
    </source>
</evidence>
<dbReference type="PROSITE" id="PS51388">
    <property type="entry name" value="GED"/>
    <property type="match status" value="1"/>
</dbReference>
<sequence length="824" mass="91543">MTLTQFKTEALEGLCTQEQLDLLDSIDTLRSQGISHYVSLPQIIVCGDQSSGKSSVLEAISGVSFPVKSSLCTRFPTELVLRKNSQVGVRVSIVPHQSRSDAEQHSLSSFCEQLDGFDGLAELIENAKAAMGISTHGKAFSNDLLRVEVSGPDRPHLTIVDLPGLIHSETRQQSAADVQLVQDVVQSYMREPRSVILAVVSAKNDFANQIVLRLARDADPSGIRTLGVISKPDSLVPGSESEASFVSLAKNQEVEFRLGWHVLRNMDSEKGKFTLLDRNIQECEFFSQGIWEELPPTLVGVDSLRTRLSGLLLGQIASELPSLINEINVKIKSCQLQLQELGDPRATVHDQRSYLLHIGQAFQSLVKAAVDGTYNEPFFEDAKTVNGCQKRIRAVIQNLNEQFTKKISLRGHSRHIFADEDRRSVSKHQILITRDEYVQHIELLLTKTRGRELPGTYNPMVVKDLFQEQCAPWEDITQSHIATAWAAARDFLYHAVCYVGDGATSKTIFSRIILPALESLRHALEKGSKEFLMSHQRGHPITYNHYFTETLQDTRVGRQKEAFREALQSYFGVDTLLTSHTVEHTINLRALYNSLLQKTIPDMTRFASEEALDCMLAYYKVALKRFVDDIATEVIETKLLAALPALFTPLTAFEMPEDLVSEIAGESEESQSLREQLNKKLWILTKGSDTCRRFVGIRGLGRGNDITLSVSLTLTGPSDSNNEAESRAQKNQETLSESSCSSTDLLEEVVVIDSDSESAQPLPRIPPSPEPTAQLEYPIQPPTTEPTPSPTIYKSHTSGKKKKGKPASNTQPFVESPSEYPVEG</sequence>
<reference evidence="6" key="2">
    <citation type="journal article" date="2023" name="IMA Fungus">
        <title>Comparative genomic study of the Penicillium genus elucidates a diverse pangenome and 15 lateral gene transfer events.</title>
        <authorList>
            <person name="Petersen C."/>
            <person name="Sorensen T."/>
            <person name="Nielsen M.R."/>
            <person name="Sondergaard T.E."/>
            <person name="Sorensen J.L."/>
            <person name="Fitzpatrick D.A."/>
            <person name="Frisvad J.C."/>
            <person name="Nielsen K.L."/>
        </authorList>
    </citation>
    <scope>NUCLEOTIDE SEQUENCE</scope>
    <source>
        <strain evidence="6">IBT 35673</strain>
    </source>
</reference>
<proteinExistence type="predicted"/>
<dbReference type="InterPro" id="IPR001401">
    <property type="entry name" value="Dynamin_GTPase"/>
</dbReference>
<dbReference type="PROSITE" id="PS51718">
    <property type="entry name" value="G_DYNAMIN_2"/>
    <property type="match status" value="1"/>
</dbReference>
<dbReference type="Proteomes" id="UP001147695">
    <property type="component" value="Unassembled WGS sequence"/>
</dbReference>
<dbReference type="PANTHER" id="PTHR11566">
    <property type="entry name" value="DYNAMIN"/>
    <property type="match status" value="1"/>
</dbReference>
<reference evidence="6" key="1">
    <citation type="submission" date="2022-12" db="EMBL/GenBank/DDBJ databases">
        <authorList>
            <person name="Petersen C."/>
        </authorList>
    </citation>
    <scope>NUCLEOTIDE SEQUENCE</scope>
    <source>
        <strain evidence="6">IBT 35673</strain>
    </source>
</reference>
<dbReference type="FunFam" id="3.40.50.300:FF:001425">
    <property type="entry name" value="Dynamin GTPase, putative"/>
    <property type="match status" value="1"/>
</dbReference>
<protein>
    <submittedName>
        <fullName evidence="6">Uncharacterized protein</fullName>
    </submittedName>
</protein>
<keyword evidence="1" id="KW-0547">Nucleotide-binding</keyword>
<feature type="domain" description="GED" evidence="4">
    <location>
        <begin position="608"/>
        <end position="699"/>
    </location>
</feature>
<feature type="compositionally biased region" description="Polar residues" evidence="3">
    <location>
        <begin position="731"/>
        <end position="742"/>
    </location>
</feature>
<dbReference type="InterPro" id="IPR045063">
    <property type="entry name" value="Dynamin_N"/>
</dbReference>
<evidence type="ECO:0000256" key="2">
    <source>
        <dbReference type="ARBA" id="ARBA00023134"/>
    </source>
</evidence>
<feature type="domain" description="Dynamin-type G" evidence="5">
    <location>
        <begin position="37"/>
        <end position="321"/>
    </location>
</feature>
<dbReference type="Gene3D" id="1.20.120.1240">
    <property type="entry name" value="Dynamin, middle domain"/>
    <property type="match status" value="1"/>
</dbReference>
<dbReference type="PRINTS" id="PR00195">
    <property type="entry name" value="DYNAMIN"/>
</dbReference>
<comment type="caution">
    <text evidence="6">The sequence shown here is derived from an EMBL/GenBank/DDBJ whole genome shotgun (WGS) entry which is preliminary data.</text>
</comment>
<dbReference type="EMBL" id="JAPZBQ010000002">
    <property type="protein sequence ID" value="KAJ5346228.1"/>
    <property type="molecule type" value="Genomic_DNA"/>
</dbReference>
<dbReference type="GO" id="GO:0005739">
    <property type="term" value="C:mitochondrion"/>
    <property type="evidence" value="ECO:0007669"/>
    <property type="project" value="TreeGrafter"/>
</dbReference>
<dbReference type="GO" id="GO:0005525">
    <property type="term" value="F:GTP binding"/>
    <property type="evidence" value="ECO:0007669"/>
    <property type="project" value="InterPro"/>
</dbReference>
<dbReference type="Gene3D" id="3.40.50.300">
    <property type="entry name" value="P-loop containing nucleotide triphosphate hydrolases"/>
    <property type="match status" value="1"/>
</dbReference>
<dbReference type="SMART" id="SM00053">
    <property type="entry name" value="DYNc"/>
    <property type="match status" value="1"/>
</dbReference>
<feature type="region of interest" description="Disordered" evidence="3">
    <location>
        <begin position="754"/>
        <end position="824"/>
    </location>
</feature>
<dbReference type="GO" id="GO:0016020">
    <property type="term" value="C:membrane"/>
    <property type="evidence" value="ECO:0007669"/>
    <property type="project" value="TreeGrafter"/>
</dbReference>
<dbReference type="Pfam" id="PF01031">
    <property type="entry name" value="Dynamin_M"/>
    <property type="match status" value="1"/>
</dbReference>
<dbReference type="GO" id="GO:0000266">
    <property type="term" value="P:mitochondrial fission"/>
    <property type="evidence" value="ECO:0007669"/>
    <property type="project" value="TreeGrafter"/>
</dbReference>
<evidence type="ECO:0000313" key="6">
    <source>
        <dbReference type="EMBL" id="KAJ5346228.1"/>
    </source>
</evidence>
<dbReference type="InterPro" id="IPR027417">
    <property type="entry name" value="P-loop_NTPase"/>
</dbReference>
<dbReference type="InterPro" id="IPR022812">
    <property type="entry name" value="Dynamin"/>
</dbReference>
<accession>A0A9W9QXI4</accession>
<gene>
    <name evidence="6" type="ORF">N7452_004232</name>
</gene>
<feature type="region of interest" description="Disordered" evidence="3">
    <location>
        <begin position="715"/>
        <end position="742"/>
    </location>
</feature>
<dbReference type="GO" id="GO:0005874">
    <property type="term" value="C:microtubule"/>
    <property type="evidence" value="ECO:0007669"/>
    <property type="project" value="TreeGrafter"/>
</dbReference>
<organism evidence="6 7">
    <name type="scientific">Penicillium brevicompactum</name>
    <dbReference type="NCBI Taxonomy" id="5074"/>
    <lineage>
        <taxon>Eukaryota</taxon>
        <taxon>Fungi</taxon>
        <taxon>Dikarya</taxon>
        <taxon>Ascomycota</taxon>
        <taxon>Pezizomycotina</taxon>
        <taxon>Eurotiomycetes</taxon>
        <taxon>Eurotiomycetidae</taxon>
        <taxon>Eurotiales</taxon>
        <taxon>Aspergillaceae</taxon>
        <taxon>Penicillium</taxon>
    </lineage>
</organism>
<dbReference type="InterPro" id="IPR000375">
    <property type="entry name" value="Dynamin_stalk"/>
</dbReference>
<evidence type="ECO:0000256" key="3">
    <source>
        <dbReference type="SAM" id="MobiDB-lite"/>
    </source>
</evidence>
<dbReference type="GO" id="GO:0003924">
    <property type="term" value="F:GTPase activity"/>
    <property type="evidence" value="ECO:0007669"/>
    <property type="project" value="InterPro"/>
</dbReference>
<dbReference type="Pfam" id="PF00350">
    <property type="entry name" value="Dynamin_N"/>
    <property type="match status" value="1"/>
</dbReference>
<dbReference type="GO" id="GO:0016559">
    <property type="term" value="P:peroxisome fission"/>
    <property type="evidence" value="ECO:0007669"/>
    <property type="project" value="TreeGrafter"/>
</dbReference>
<name>A0A9W9QXI4_PENBR</name>